<proteinExistence type="inferred from homology"/>
<evidence type="ECO:0000313" key="6">
    <source>
        <dbReference type="Proteomes" id="UP000638353"/>
    </source>
</evidence>
<dbReference type="PROSITE" id="PS51782">
    <property type="entry name" value="LYSM"/>
    <property type="match status" value="1"/>
</dbReference>
<dbReference type="InterPro" id="IPR018392">
    <property type="entry name" value="LysM"/>
</dbReference>
<feature type="domain" description="LysM" evidence="4">
    <location>
        <begin position="292"/>
        <end position="341"/>
    </location>
</feature>
<dbReference type="SUPFAM" id="SSF53955">
    <property type="entry name" value="Lysozyme-like"/>
    <property type="match status" value="1"/>
</dbReference>
<evidence type="ECO:0000256" key="1">
    <source>
        <dbReference type="ARBA" id="ARBA00010830"/>
    </source>
</evidence>
<feature type="compositionally biased region" description="Low complexity" evidence="3">
    <location>
        <begin position="185"/>
        <end position="202"/>
    </location>
</feature>
<reference evidence="5" key="2">
    <citation type="submission" date="2020-09" db="EMBL/GenBank/DDBJ databases">
        <authorList>
            <person name="Sun Q."/>
            <person name="Ohkuma M."/>
        </authorList>
    </citation>
    <scope>NUCLEOTIDE SEQUENCE</scope>
    <source>
        <strain evidence="5">JCM 4637</strain>
    </source>
</reference>
<dbReference type="RefSeq" id="WP_189827769.1">
    <property type="nucleotide sequence ID" value="NZ_BMVC01000025.1"/>
</dbReference>
<reference evidence="5" key="1">
    <citation type="journal article" date="2014" name="Int. J. Syst. Evol. Microbiol.">
        <title>Complete genome sequence of Corynebacterium casei LMG S-19264T (=DSM 44701T), isolated from a smear-ripened cheese.</title>
        <authorList>
            <consortium name="US DOE Joint Genome Institute (JGI-PGF)"/>
            <person name="Walter F."/>
            <person name="Albersmeier A."/>
            <person name="Kalinowski J."/>
            <person name="Ruckert C."/>
        </authorList>
    </citation>
    <scope>NUCLEOTIDE SEQUENCE</scope>
    <source>
        <strain evidence="5">JCM 4637</strain>
    </source>
</reference>
<protein>
    <submittedName>
        <fullName evidence="5">Peptidoglycan-binding protein LysM</fullName>
    </submittedName>
</protein>
<organism evidence="5 6">
    <name type="scientific">Streptomyces finlayi</name>
    <dbReference type="NCBI Taxonomy" id="67296"/>
    <lineage>
        <taxon>Bacteria</taxon>
        <taxon>Bacillati</taxon>
        <taxon>Actinomycetota</taxon>
        <taxon>Actinomycetes</taxon>
        <taxon>Kitasatosporales</taxon>
        <taxon>Streptomycetaceae</taxon>
        <taxon>Streptomyces</taxon>
    </lineage>
</organism>
<feature type="compositionally biased region" description="Gly residues" evidence="3">
    <location>
        <begin position="125"/>
        <end position="138"/>
    </location>
</feature>
<gene>
    <name evidence="5" type="ORF">GCM10010334_77650</name>
</gene>
<dbReference type="CDD" id="cd13925">
    <property type="entry name" value="RPF"/>
    <property type="match status" value="1"/>
</dbReference>
<feature type="compositionally biased region" description="Low complexity" evidence="3">
    <location>
        <begin position="139"/>
        <end position="151"/>
    </location>
</feature>
<evidence type="ECO:0000259" key="4">
    <source>
        <dbReference type="PROSITE" id="PS51782"/>
    </source>
</evidence>
<accession>A0A919CF49</accession>
<dbReference type="InterPro" id="IPR052196">
    <property type="entry name" value="Bact_Kbp"/>
</dbReference>
<name>A0A919CF49_9ACTN</name>
<dbReference type="GO" id="GO:0016787">
    <property type="term" value="F:hydrolase activity"/>
    <property type="evidence" value="ECO:0007669"/>
    <property type="project" value="UniProtKB-KW"/>
</dbReference>
<feature type="compositionally biased region" description="Low complexity" evidence="3">
    <location>
        <begin position="213"/>
        <end position="224"/>
    </location>
</feature>
<evidence type="ECO:0000313" key="5">
    <source>
        <dbReference type="EMBL" id="GHD16548.1"/>
    </source>
</evidence>
<dbReference type="PANTHER" id="PTHR34700:SF4">
    <property type="entry name" value="PHAGE-LIKE ELEMENT PBSX PROTEIN XKDP"/>
    <property type="match status" value="1"/>
</dbReference>
<feature type="compositionally biased region" description="Basic and acidic residues" evidence="3">
    <location>
        <begin position="266"/>
        <end position="282"/>
    </location>
</feature>
<dbReference type="CDD" id="cd00118">
    <property type="entry name" value="LysM"/>
    <property type="match status" value="1"/>
</dbReference>
<comment type="caution">
    <text evidence="5">The sequence shown here is derived from an EMBL/GenBank/DDBJ whole genome shotgun (WGS) entry which is preliminary data.</text>
</comment>
<feature type="region of interest" description="Disordered" evidence="3">
    <location>
        <begin position="325"/>
        <end position="371"/>
    </location>
</feature>
<comment type="similarity">
    <text evidence="1">Belongs to the transglycosylase family. Rpf subfamily.</text>
</comment>
<dbReference type="Pfam" id="PF01476">
    <property type="entry name" value="LysM"/>
    <property type="match status" value="1"/>
</dbReference>
<dbReference type="Proteomes" id="UP000638353">
    <property type="component" value="Unassembled WGS sequence"/>
</dbReference>
<dbReference type="AlphaFoldDB" id="A0A919CF49"/>
<dbReference type="InterPro" id="IPR010618">
    <property type="entry name" value="RPF"/>
</dbReference>
<dbReference type="SUPFAM" id="SSF54106">
    <property type="entry name" value="LysM domain"/>
    <property type="match status" value="1"/>
</dbReference>
<feature type="region of interest" description="Disordered" evidence="3">
    <location>
        <begin position="125"/>
        <end position="300"/>
    </location>
</feature>
<dbReference type="InterPro" id="IPR023346">
    <property type="entry name" value="Lysozyme-like_dom_sf"/>
</dbReference>
<sequence>MRSGNGKHRRPRQAPAIVVAAGVTGSALAIPLLGATSAGAAEAGTWDRVAECESGGAWSADLGNGYYGGLQFSQEKWERYGGASYAPRADLASRSQQIEVAEKVFKAEGPQAWPSCAVISGLAPGGGGHSGSGSGQGGVDAADPGADAGVDSRTPPTPPADSAKSEDPAQGAEPGQETPSADPSADPTRTPDPGTTPDAATPSGDATAPAEPTPGSSVSPSTGPDASTSPTAPDATPGTVDPSAPGSGKHRGEPAPENSLPVPDDSLERGAEAGRHASRDGGGKGQSAPEPGTYTVRPGDNLWHIADEAKVPGGWAALYEANKKSVGADPDLIKPGQHLDLSEDQESEKAEKKGEGKAGEKVAEEAEKGEK</sequence>
<dbReference type="Pfam" id="PF06737">
    <property type="entry name" value="Transglycosylas"/>
    <property type="match status" value="1"/>
</dbReference>
<dbReference type="SMART" id="SM00257">
    <property type="entry name" value="LysM"/>
    <property type="match status" value="1"/>
</dbReference>
<dbReference type="PANTHER" id="PTHR34700">
    <property type="entry name" value="POTASSIUM BINDING PROTEIN KBP"/>
    <property type="match status" value="1"/>
</dbReference>
<feature type="compositionally biased region" description="Basic and acidic residues" evidence="3">
    <location>
        <begin position="347"/>
        <end position="371"/>
    </location>
</feature>
<dbReference type="InterPro" id="IPR036779">
    <property type="entry name" value="LysM_dom_sf"/>
</dbReference>
<dbReference type="EMBL" id="BMVC01000025">
    <property type="protein sequence ID" value="GHD16548.1"/>
    <property type="molecule type" value="Genomic_DNA"/>
</dbReference>
<dbReference type="Gene3D" id="1.10.530.10">
    <property type="match status" value="1"/>
</dbReference>
<keyword evidence="2" id="KW-0378">Hydrolase</keyword>
<evidence type="ECO:0000256" key="3">
    <source>
        <dbReference type="SAM" id="MobiDB-lite"/>
    </source>
</evidence>
<dbReference type="Gene3D" id="3.10.350.10">
    <property type="entry name" value="LysM domain"/>
    <property type="match status" value="1"/>
</dbReference>
<evidence type="ECO:0000256" key="2">
    <source>
        <dbReference type="ARBA" id="ARBA00022801"/>
    </source>
</evidence>